<dbReference type="SUPFAM" id="SSF48371">
    <property type="entry name" value="ARM repeat"/>
    <property type="match status" value="1"/>
</dbReference>
<dbReference type="InterPro" id="IPR011989">
    <property type="entry name" value="ARM-like"/>
</dbReference>
<dbReference type="InterPro" id="IPR029453">
    <property type="entry name" value="Rictor_IV"/>
</dbReference>
<dbReference type="InterPro" id="IPR029452">
    <property type="entry name" value="RICTOR_V"/>
</dbReference>
<keyword evidence="2 3" id="KW-0175">Coiled coil</keyword>
<sequence length="1454" mass="161034">MPEALNSSPKPPVPPSPRKRPHASSASSMADTLPVPRPNGLRSESVGGYGVGPSTTINNINNNILLANNNPTTTTITAGGAGEARGGGGGGGGLGAAVNLREGGVGAGPGQAIGGGPPSRNALAVPEPSSLTTTPMLSSTTTTPMIRSTTSGPILTPSTDYGSHHSHTPDAPEQQLDELNEKLRKEIRVKEGAENLLQVLDTKKPKESKNAKMQAQRELTIANFNIQQIQNQIHAIKRPRSSLTFPRNVVRQKSVRLAGFGLVGGVHDLLNAEAAAAQAAAEEAEGLSNLTLNDILAALEEREKPAEYYVSQANSLVAFFRKHPNYKYDLAWKEFGKRVQFMLLHTSKEVVAAGYRMTRYAITDIESLRQIRALSTDLITIRSLSRDSKSNVEREQALKFVRAFMEVKGGGVREISTGVIRAIIACGEQETDRLRGVCLETLAELLILDPERILQCGGVKALTQVLREGPYEAAEFIYPAFLYLLDMPATRQYVRAGCDLEGVLAAFTDARTISEEKLRSSARIVSGILKSWAGLMYLSMFNLRAIRCLVECLSIPSQNVRDVILELFFDVFRIKPPSWSSTFLAGRRLTTYGRVTNLKSDTPTTSTGKSAKQESNPGNIVDHYTALLLSVFFEAGMMDALMTIVQDVSEMTIVRKTTLLIGEILKLTSRLLPSNYSAKKQLLPALFNSAARLDEEDRFAASAAVYQIDSLNRTLHRTMAAANPSQRNAADDQKGRGQAEQILNTKNHLKWNWNALTELIQGPLLNPKRLEEAIKATKFLKRLLSFYRPFKHRFCDVQNTKPNQRFVQVGCALFHTLLQSQEGVKYLAENKLLRQIAECLAQLDKMSGITSHEPIFSRQRLSDTLSSGYFTMLGTLSSDPKGLAMMSKWCMFSMFYHLSDLNDREDLIQMFLGAMDFTLEGHPRILFTKVLTSGARGVRLFCTNHLRLYISNANAAASPHKLINPNWSVNTETAQWATRALITQLYDPDVEVCETAVKILEEACNSTELLEYVVKCQPQLDHLGEIGAPLLLKFLSTSIGYHYLNELDYIEREMDDWFHGRNDSYVLTVEASLARAFADDEAHKKSESPSFDPDMMGLVPPHFYRELARTEEGCRLLEEKGHFEEFNWFIQEHGLESSDPEIVTKLKGCLWAVGNIGCMPFGAPFLDRANTAESIIKIAQESEVWTVKGTAFFVLGLISRTMTGLETLAQFGWDVTTGAMGESSGFAVPEKLEKVLCLKRGAWQMGQEFAEQGHVEGDDVNEVKILTKVGELNGMENIESGYLKELNRMKTMWPSYFTSPSLYLKVMQVLENYRFRPNIRRHIIDLFDRGILEIIAKDRYPSSSNSKAAAPASASASPENHQPPVRTPGADSITTINTDDHDLRREIEPESEPEQDIIQPEEHHSESETETESGAQTVSNSRHGSFDRGVGQAQGQAGFRERIQRWETPAATSS</sequence>
<dbReference type="Pfam" id="PF14668">
    <property type="entry name" value="RICTOR_V"/>
    <property type="match status" value="1"/>
</dbReference>
<evidence type="ECO:0000256" key="3">
    <source>
        <dbReference type="SAM" id="Coils"/>
    </source>
</evidence>
<dbReference type="PROSITE" id="PS51860">
    <property type="entry name" value="REM_1"/>
    <property type="match status" value="1"/>
</dbReference>
<dbReference type="SMART" id="SM01307">
    <property type="entry name" value="RICTOR_M"/>
    <property type="match status" value="1"/>
</dbReference>
<dbReference type="InterPro" id="IPR029451">
    <property type="entry name" value="RICTOR_M"/>
</dbReference>
<evidence type="ECO:0000256" key="4">
    <source>
        <dbReference type="SAM" id="MobiDB-lite"/>
    </source>
</evidence>
<organism evidence="6 7">
    <name type="scientific">Ascobolus immersus RN42</name>
    <dbReference type="NCBI Taxonomy" id="1160509"/>
    <lineage>
        <taxon>Eukaryota</taxon>
        <taxon>Fungi</taxon>
        <taxon>Dikarya</taxon>
        <taxon>Ascomycota</taxon>
        <taxon>Pezizomycotina</taxon>
        <taxon>Pezizomycetes</taxon>
        <taxon>Pezizales</taxon>
        <taxon>Ascobolaceae</taxon>
        <taxon>Ascobolus</taxon>
    </lineage>
</organism>
<dbReference type="InterPro" id="IPR016024">
    <property type="entry name" value="ARM-type_fold"/>
</dbReference>
<dbReference type="GO" id="GO:0031932">
    <property type="term" value="C:TORC2 complex"/>
    <property type="evidence" value="ECO:0007669"/>
    <property type="project" value="InterPro"/>
</dbReference>
<feature type="compositionally biased region" description="Basic and acidic residues" evidence="4">
    <location>
        <begin position="1378"/>
        <end position="1388"/>
    </location>
</feature>
<proteinExistence type="inferred from homology"/>
<evidence type="ECO:0000259" key="5">
    <source>
        <dbReference type="PROSITE" id="PS51860"/>
    </source>
</evidence>
<protein>
    <recommendedName>
        <fullName evidence="5">REM-1 domain-containing protein</fullName>
    </recommendedName>
</protein>
<comment type="similarity">
    <text evidence="1">Belongs to the RICTOR family.</text>
</comment>
<feature type="coiled-coil region" evidence="3">
    <location>
        <begin position="176"/>
        <end position="232"/>
    </location>
</feature>
<dbReference type="Pfam" id="PF14666">
    <property type="entry name" value="RICTOR_M"/>
    <property type="match status" value="1"/>
</dbReference>
<feature type="domain" description="REM-1" evidence="5">
    <location>
        <begin position="160"/>
        <end position="242"/>
    </location>
</feature>
<accession>A0A3N4I1V9</accession>
<dbReference type="InterPro" id="IPR028267">
    <property type="entry name" value="Pianissimo_N"/>
</dbReference>
<dbReference type="SMART" id="SM01308">
    <property type="entry name" value="RICTOR_N"/>
    <property type="match status" value="1"/>
</dbReference>
<dbReference type="SMART" id="SM01303">
    <property type="entry name" value="RasGEF_N_2"/>
    <property type="match status" value="1"/>
</dbReference>
<dbReference type="SMART" id="SM01310">
    <property type="entry name" value="RICTOR_V"/>
    <property type="match status" value="1"/>
</dbReference>
<feature type="compositionally biased region" description="Low complexity" evidence="4">
    <location>
        <begin position="128"/>
        <end position="151"/>
    </location>
</feature>
<evidence type="ECO:0000313" key="6">
    <source>
        <dbReference type="EMBL" id="RPA75874.1"/>
    </source>
</evidence>
<dbReference type="InterPro" id="IPR011072">
    <property type="entry name" value="HR1_rho-bd"/>
</dbReference>
<dbReference type="GO" id="GO:0038203">
    <property type="term" value="P:TORC2 signaling"/>
    <property type="evidence" value="ECO:0007669"/>
    <property type="project" value="TreeGrafter"/>
</dbReference>
<dbReference type="Pfam" id="PF02185">
    <property type="entry name" value="HR1"/>
    <property type="match status" value="1"/>
</dbReference>
<reference evidence="6 7" key="1">
    <citation type="journal article" date="2018" name="Nat. Ecol. Evol.">
        <title>Pezizomycetes genomes reveal the molecular basis of ectomycorrhizal truffle lifestyle.</title>
        <authorList>
            <person name="Murat C."/>
            <person name="Payen T."/>
            <person name="Noel B."/>
            <person name="Kuo A."/>
            <person name="Morin E."/>
            <person name="Chen J."/>
            <person name="Kohler A."/>
            <person name="Krizsan K."/>
            <person name="Balestrini R."/>
            <person name="Da Silva C."/>
            <person name="Montanini B."/>
            <person name="Hainaut M."/>
            <person name="Levati E."/>
            <person name="Barry K.W."/>
            <person name="Belfiori B."/>
            <person name="Cichocki N."/>
            <person name="Clum A."/>
            <person name="Dockter R.B."/>
            <person name="Fauchery L."/>
            <person name="Guy J."/>
            <person name="Iotti M."/>
            <person name="Le Tacon F."/>
            <person name="Lindquist E.A."/>
            <person name="Lipzen A."/>
            <person name="Malagnac F."/>
            <person name="Mello A."/>
            <person name="Molinier V."/>
            <person name="Miyauchi S."/>
            <person name="Poulain J."/>
            <person name="Riccioni C."/>
            <person name="Rubini A."/>
            <person name="Sitrit Y."/>
            <person name="Splivallo R."/>
            <person name="Traeger S."/>
            <person name="Wang M."/>
            <person name="Zifcakova L."/>
            <person name="Wipf D."/>
            <person name="Zambonelli A."/>
            <person name="Paolocci F."/>
            <person name="Nowrousian M."/>
            <person name="Ottonello S."/>
            <person name="Baldrian P."/>
            <person name="Spatafora J.W."/>
            <person name="Henrissat B."/>
            <person name="Nagy L.G."/>
            <person name="Aury J.M."/>
            <person name="Wincker P."/>
            <person name="Grigoriev I.V."/>
            <person name="Bonfante P."/>
            <person name="Martin F.M."/>
        </authorList>
    </citation>
    <scope>NUCLEOTIDE SEQUENCE [LARGE SCALE GENOMIC DNA]</scope>
    <source>
        <strain evidence="6 7">RN42</strain>
    </source>
</reference>
<name>A0A3N4I1V9_ASCIM</name>
<dbReference type="Pfam" id="PF14664">
    <property type="entry name" value="RICTOR_N"/>
    <property type="match status" value="1"/>
</dbReference>
<evidence type="ECO:0000313" key="7">
    <source>
        <dbReference type="Proteomes" id="UP000275078"/>
    </source>
</evidence>
<dbReference type="InterPro" id="IPR036274">
    <property type="entry name" value="HR1_rpt_sf"/>
</dbReference>
<gene>
    <name evidence="6" type="ORF">BJ508DRAFT_331680</name>
</gene>
<dbReference type="EMBL" id="ML119755">
    <property type="protein sequence ID" value="RPA75874.1"/>
    <property type="molecule type" value="Genomic_DNA"/>
</dbReference>
<feature type="region of interest" description="Disordered" evidence="4">
    <location>
        <begin position="1"/>
        <end position="48"/>
    </location>
</feature>
<dbReference type="Gene3D" id="1.25.10.10">
    <property type="entry name" value="Leucine-rich Repeat Variant"/>
    <property type="match status" value="1"/>
</dbReference>
<dbReference type="PANTHER" id="PTHR13298:SF11">
    <property type="entry name" value="RAPAMYCIN-INSENSITIVE COMPANION OF MTOR"/>
    <property type="match status" value="1"/>
</dbReference>
<evidence type="ECO:0000256" key="1">
    <source>
        <dbReference type="ARBA" id="ARBA00008878"/>
    </source>
</evidence>
<dbReference type="SMART" id="SM00742">
    <property type="entry name" value="Hr1"/>
    <property type="match status" value="1"/>
</dbReference>
<dbReference type="Gene3D" id="1.10.287.160">
    <property type="entry name" value="HR1 repeat"/>
    <property type="match status" value="1"/>
</dbReference>
<feature type="region of interest" description="Disordered" evidence="4">
    <location>
        <begin position="1342"/>
        <end position="1454"/>
    </location>
</feature>
<keyword evidence="7" id="KW-1185">Reference proteome</keyword>
<dbReference type="Proteomes" id="UP000275078">
    <property type="component" value="Unassembled WGS sequence"/>
</dbReference>
<feature type="compositionally biased region" description="Gly residues" evidence="4">
    <location>
        <begin position="108"/>
        <end position="117"/>
    </location>
</feature>
<dbReference type="OrthoDB" id="271111at2759"/>
<feature type="compositionally biased region" description="Low complexity" evidence="4">
    <location>
        <begin position="1342"/>
        <end position="1358"/>
    </location>
</feature>
<dbReference type="Pfam" id="PF14663">
    <property type="entry name" value="RasGEF_N_2"/>
    <property type="match status" value="1"/>
</dbReference>
<evidence type="ECO:0000256" key="2">
    <source>
        <dbReference type="PROSITE-ProRule" id="PRU01207"/>
    </source>
</evidence>
<feature type="compositionally biased region" description="Polar residues" evidence="4">
    <location>
        <begin position="152"/>
        <end position="161"/>
    </location>
</feature>
<dbReference type="PANTHER" id="PTHR13298">
    <property type="entry name" value="CYTOSOLIC REGULATOR PIANISSIMO"/>
    <property type="match status" value="1"/>
</dbReference>
<dbReference type="STRING" id="1160509.A0A3N4I1V9"/>
<feature type="region of interest" description="Disordered" evidence="4">
    <location>
        <begin position="108"/>
        <end position="175"/>
    </location>
</feature>
<dbReference type="InterPro" id="IPR028268">
    <property type="entry name" value="Pianissimo_fam"/>
</dbReference>
<feature type="compositionally biased region" description="Polar residues" evidence="4">
    <location>
        <begin position="1414"/>
        <end position="1423"/>
    </location>
</feature>
<dbReference type="SUPFAM" id="SSF46585">
    <property type="entry name" value="HR1 repeat"/>
    <property type="match status" value="1"/>
</dbReference>